<reference evidence="7" key="2">
    <citation type="submission" date="2023-01" db="EMBL/GenBank/DDBJ databases">
        <authorList>
            <person name="Sun Q."/>
            <person name="Evtushenko L."/>
        </authorList>
    </citation>
    <scope>NUCLEOTIDE SEQUENCE</scope>
    <source>
        <strain evidence="7">VKM B-2789</strain>
    </source>
</reference>
<dbReference type="PROSITE" id="PS50931">
    <property type="entry name" value="HTH_LYSR"/>
    <property type="match status" value="1"/>
</dbReference>
<dbReference type="InterPro" id="IPR036390">
    <property type="entry name" value="WH_DNA-bd_sf"/>
</dbReference>
<dbReference type="Gene3D" id="1.10.10.10">
    <property type="entry name" value="Winged helix-like DNA-binding domain superfamily/Winged helix DNA-binding domain"/>
    <property type="match status" value="1"/>
</dbReference>
<dbReference type="FunFam" id="1.10.10.10:FF:000001">
    <property type="entry name" value="LysR family transcriptional regulator"/>
    <property type="match status" value="1"/>
</dbReference>
<dbReference type="PANTHER" id="PTHR30126:SF2">
    <property type="entry name" value="HTH-TYPE TRANSCRIPTIONAL REGULATOR YJIE"/>
    <property type="match status" value="1"/>
</dbReference>
<keyword evidence="8" id="KW-1185">Reference proteome</keyword>
<dbReference type="Proteomes" id="UP001143330">
    <property type="component" value="Unassembled WGS sequence"/>
</dbReference>
<comment type="similarity">
    <text evidence="1">Belongs to the LysR transcriptional regulatory family.</text>
</comment>
<dbReference type="PRINTS" id="PR00039">
    <property type="entry name" value="HTHLYSR"/>
</dbReference>
<evidence type="ECO:0000256" key="5">
    <source>
        <dbReference type="SAM" id="MobiDB-lite"/>
    </source>
</evidence>
<dbReference type="InterPro" id="IPR000847">
    <property type="entry name" value="LysR_HTH_N"/>
</dbReference>
<dbReference type="Pfam" id="PF00126">
    <property type="entry name" value="HTH_1"/>
    <property type="match status" value="1"/>
</dbReference>
<dbReference type="SUPFAM" id="SSF46785">
    <property type="entry name" value="Winged helix' DNA-binding domain"/>
    <property type="match status" value="1"/>
</dbReference>
<keyword evidence="2" id="KW-0805">Transcription regulation</keyword>
<evidence type="ECO:0000313" key="7">
    <source>
        <dbReference type="EMBL" id="GLK85892.1"/>
    </source>
</evidence>
<dbReference type="CDD" id="cd05466">
    <property type="entry name" value="PBP2_LTTR_substrate"/>
    <property type="match status" value="1"/>
</dbReference>
<dbReference type="Gene3D" id="3.40.190.10">
    <property type="entry name" value="Periplasmic binding protein-like II"/>
    <property type="match status" value="3"/>
</dbReference>
<accession>A0A9W6JZ97</accession>
<dbReference type="EMBL" id="BSFM01000017">
    <property type="protein sequence ID" value="GLK85892.1"/>
    <property type="molecule type" value="Genomic_DNA"/>
</dbReference>
<proteinExistence type="inferred from homology"/>
<feature type="domain" description="HTH lysR-type" evidence="6">
    <location>
        <begin position="5"/>
        <end position="62"/>
    </location>
</feature>
<dbReference type="Pfam" id="PF03466">
    <property type="entry name" value="LysR_substrate"/>
    <property type="match status" value="1"/>
</dbReference>
<sequence>MRMDLELGWLKDFIAVIDAGGFSRAAESRHVSQPALSRRIRALEEWLGTPLFERNTHSVQVTPAGRSFRPFAEDMLRRVEAGRERVLETAQATSESVQFSSTHVLSQRFFPNWIRKIQSREPGITIQLFAANMSICERLLIDGEVHFLLAYDHPATPTRLQASRFHSIVLGREQLVPVSVPREPGSATPRFELPGSQKEPLPYLTYHSGSGVGRILDNFLRTREKSSSLAPAFTGPATLLAEMALDGAGLAWLPTVLIHQDLDAGRLVHAGSPAWEVAVEIRLFRPRSRLKKSAERFWTQAKSASLTDPAPAAADSGRA</sequence>
<dbReference type="SUPFAM" id="SSF53850">
    <property type="entry name" value="Periplasmic binding protein-like II"/>
    <property type="match status" value="1"/>
</dbReference>
<evidence type="ECO:0000256" key="1">
    <source>
        <dbReference type="ARBA" id="ARBA00009437"/>
    </source>
</evidence>
<evidence type="ECO:0000313" key="8">
    <source>
        <dbReference type="Proteomes" id="UP001143330"/>
    </source>
</evidence>
<evidence type="ECO:0000259" key="6">
    <source>
        <dbReference type="PROSITE" id="PS50931"/>
    </source>
</evidence>
<name>A0A9W6JZ97_9HYPH</name>
<organism evidence="7 8">
    <name type="scientific">Ancylobacter defluvii</name>
    <dbReference type="NCBI Taxonomy" id="1282440"/>
    <lineage>
        <taxon>Bacteria</taxon>
        <taxon>Pseudomonadati</taxon>
        <taxon>Pseudomonadota</taxon>
        <taxon>Alphaproteobacteria</taxon>
        <taxon>Hyphomicrobiales</taxon>
        <taxon>Xanthobacteraceae</taxon>
        <taxon>Ancylobacter</taxon>
    </lineage>
</organism>
<comment type="caution">
    <text evidence="7">The sequence shown here is derived from an EMBL/GenBank/DDBJ whole genome shotgun (WGS) entry which is preliminary data.</text>
</comment>
<dbReference type="InterPro" id="IPR005119">
    <property type="entry name" value="LysR_subst-bd"/>
</dbReference>
<gene>
    <name evidence="7" type="ORF">GCM10017653_39620</name>
</gene>
<keyword evidence="3" id="KW-0238">DNA-binding</keyword>
<reference evidence="7" key="1">
    <citation type="journal article" date="2014" name="Int. J. Syst. Evol. Microbiol.">
        <title>Complete genome sequence of Corynebacterium casei LMG S-19264T (=DSM 44701T), isolated from a smear-ripened cheese.</title>
        <authorList>
            <consortium name="US DOE Joint Genome Institute (JGI-PGF)"/>
            <person name="Walter F."/>
            <person name="Albersmeier A."/>
            <person name="Kalinowski J."/>
            <person name="Ruckert C."/>
        </authorList>
    </citation>
    <scope>NUCLEOTIDE SEQUENCE</scope>
    <source>
        <strain evidence="7">VKM B-2789</strain>
    </source>
</reference>
<dbReference type="GO" id="GO:0003700">
    <property type="term" value="F:DNA-binding transcription factor activity"/>
    <property type="evidence" value="ECO:0007669"/>
    <property type="project" value="InterPro"/>
</dbReference>
<keyword evidence="4" id="KW-0804">Transcription</keyword>
<dbReference type="PANTHER" id="PTHR30126">
    <property type="entry name" value="HTH-TYPE TRANSCRIPTIONAL REGULATOR"/>
    <property type="match status" value="1"/>
</dbReference>
<protein>
    <submittedName>
        <fullName evidence="7">LysR family transcriptional regulator</fullName>
    </submittedName>
</protein>
<dbReference type="GO" id="GO:0000976">
    <property type="term" value="F:transcription cis-regulatory region binding"/>
    <property type="evidence" value="ECO:0007669"/>
    <property type="project" value="TreeGrafter"/>
</dbReference>
<evidence type="ECO:0000256" key="2">
    <source>
        <dbReference type="ARBA" id="ARBA00023015"/>
    </source>
</evidence>
<dbReference type="InterPro" id="IPR036388">
    <property type="entry name" value="WH-like_DNA-bd_sf"/>
</dbReference>
<feature type="region of interest" description="Disordered" evidence="5">
    <location>
        <begin position="299"/>
        <end position="319"/>
    </location>
</feature>
<dbReference type="AlphaFoldDB" id="A0A9W6JZ97"/>
<evidence type="ECO:0000256" key="3">
    <source>
        <dbReference type="ARBA" id="ARBA00023125"/>
    </source>
</evidence>
<evidence type="ECO:0000256" key="4">
    <source>
        <dbReference type="ARBA" id="ARBA00023163"/>
    </source>
</evidence>